<gene>
    <name evidence="9" type="ORF">M9Y10_021769</name>
    <name evidence="8" type="ORF">M9Y10_031704</name>
</gene>
<dbReference type="Gene3D" id="1.20.144.10">
    <property type="entry name" value="Phosphatidic acid phosphatase type 2/haloperoxidase"/>
    <property type="match status" value="1"/>
</dbReference>
<dbReference type="PANTHER" id="PTHR10165:SF35">
    <property type="entry name" value="RE23632P"/>
    <property type="match status" value="1"/>
</dbReference>
<dbReference type="InterPro" id="IPR000326">
    <property type="entry name" value="PAP2/HPO"/>
</dbReference>
<feature type="transmembrane region" description="Helical" evidence="6">
    <location>
        <begin position="166"/>
        <end position="188"/>
    </location>
</feature>
<dbReference type="InterPro" id="IPR043216">
    <property type="entry name" value="PAP-like"/>
</dbReference>
<accession>A0ABR2GKU0</accession>
<feature type="transmembrane region" description="Helical" evidence="6">
    <location>
        <begin position="12"/>
        <end position="31"/>
    </location>
</feature>
<evidence type="ECO:0000256" key="6">
    <source>
        <dbReference type="SAM" id="Phobius"/>
    </source>
</evidence>
<evidence type="ECO:0000313" key="10">
    <source>
        <dbReference type="Proteomes" id="UP001470230"/>
    </source>
</evidence>
<sequence length="246" mass="28366">MDLNKFFKFLNMYCIIDITIIIIYDVLAYFIHNMNMPYNFYPYITDDINNPLRNGNSSDNWAIILVFVFLLIIATIWISNRFDLTILKLITSYLSAISLTCLISVILQRLIARPRPDTIAKCGKIENCKSVLSKSDYIDQFMSLPSCSSAYTMTGGIFTSLFFEDIWTSSSMFSVFFKFMPICVPLIVGSDEITRRYSRIDDVLMGYVIGLIVGYITYKSFIKSCDFGGKLTKRYHLNHDMLLINQ</sequence>
<keyword evidence="5 6" id="KW-0472">Membrane</keyword>
<reference evidence="8 10" key="1">
    <citation type="submission" date="2024-04" db="EMBL/GenBank/DDBJ databases">
        <title>Tritrichomonas musculus Genome.</title>
        <authorList>
            <person name="Alves-Ferreira E."/>
            <person name="Grigg M."/>
            <person name="Lorenzi H."/>
            <person name="Galac M."/>
        </authorList>
    </citation>
    <scope>NUCLEOTIDE SEQUENCE [LARGE SCALE GENOMIC DNA]</scope>
    <source>
        <strain evidence="8 10">EAF2021</strain>
    </source>
</reference>
<evidence type="ECO:0000259" key="7">
    <source>
        <dbReference type="Pfam" id="PF01569"/>
    </source>
</evidence>
<feature type="transmembrane region" description="Helical" evidence="6">
    <location>
        <begin position="61"/>
        <end position="78"/>
    </location>
</feature>
<proteinExistence type="inferred from homology"/>
<comment type="similarity">
    <text evidence="2">Belongs to the PA-phosphatase related phosphoesterase family.</text>
</comment>
<feature type="transmembrane region" description="Helical" evidence="6">
    <location>
        <begin position="200"/>
        <end position="218"/>
    </location>
</feature>
<dbReference type="InterPro" id="IPR036938">
    <property type="entry name" value="PAP2/HPO_sf"/>
</dbReference>
<comment type="caution">
    <text evidence="8">The sequence shown here is derived from an EMBL/GenBank/DDBJ whole genome shotgun (WGS) entry which is preliminary data.</text>
</comment>
<evidence type="ECO:0000256" key="5">
    <source>
        <dbReference type="ARBA" id="ARBA00023136"/>
    </source>
</evidence>
<evidence type="ECO:0000256" key="2">
    <source>
        <dbReference type="ARBA" id="ARBA00008816"/>
    </source>
</evidence>
<evidence type="ECO:0000313" key="8">
    <source>
        <dbReference type="EMBL" id="KAK8834306.1"/>
    </source>
</evidence>
<dbReference type="Pfam" id="PF01569">
    <property type="entry name" value="PAP2"/>
    <property type="match status" value="1"/>
</dbReference>
<dbReference type="Proteomes" id="UP001470230">
    <property type="component" value="Unassembled WGS sequence"/>
</dbReference>
<evidence type="ECO:0000256" key="4">
    <source>
        <dbReference type="ARBA" id="ARBA00022989"/>
    </source>
</evidence>
<keyword evidence="3 6" id="KW-0812">Transmembrane</keyword>
<protein>
    <recommendedName>
        <fullName evidence="7">Phosphatidic acid phosphatase type 2/haloperoxidase domain-containing protein</fullName>
    </recommendedName>
</protein>
<dbReference type="EMBL" id="JAPFFF010000003">
    <property type="protein sequence ID" value="KAK8893352.1"/>
    <property type="molecule type" value="Genomic_DNA"/>
</dbReference>
<dbReference type="PANTHER" id="PTHR10165">
    <property type="entry name" value="LIPID PHOSPHATE PHOSPHATASE"/>
    <property type="match status" value="1"/>
</dbReference>
<evidence type="ECO:0000313" key="9">
    <source>
        <dbReference type="EMBL" id="KAK8893352.1"/>
    </source>
</evidence>
<dbReference type="SUPFAM" id="SSF48317">
    <property type="entry name" value="Acid phosphatase/Vanadium-dependent haloperoxidase"/>
    <property type="match status" value="1"/>
</dbReference>
<evidence type="ECO:0000256" key="3">
    <source>
        <dbReference type="ARBA" id="ARBA00022692"/>
    </source>
</evidence>
<feature type="domain" description="Phosphatidic acid phosphatase type 2/haloperoxidase" evidence="7">
    <location>
        <begin position="91"/>
        <end position="221"/>
    </location>
</feature>
<organism evidence="8 10">
    <name type="scientific">Tritrichomonas musculus</name>
    <dbReference type="NCBI Taxonomy" id="1915356"/>
    <lineage>
        <taxon>Eukaryota</taxon>
        <taxon>Metamonada</taxon>
        <taxon>Parabasalia</taxon>
        <taxon>Tritrichomonadida</taxon>
        <taxon>Tritrichomonadidae</taxon>
        <taxon>Tritrichomonas</taxon>
    </lineage>
</organism>
<keyword evidence="4 6" id="KW-1133">Transmembrane helix</keyword>
<name>A0ABR2GKU0_9EUKA</name>
<comment type="subcellular location">
    <subcellularLocation>
        <location evidence="1">Membrane</location>
        <topology evidence="1">Multi-pass membrane protein</topology>
    </subcellularLocation>
</comment>
<evidence type="ECO:0000256" key="1">
    <source>
        <dbReference type="ARBA" id="ARBA00004141"/>
    </source>
</evidence>
<dbReference type="EMBL" id="JAPFFF010000433">
    <property type="protein sequence ID" value="KAK8834306.1"/>
    <property type="molecule type" value="Genomic_DNA"/>
</dbReference>
<keyword evidence="10" id="KW-1185">Reference proteome</keyword>
<feature type="transmembrane region" description="Helical" evidence="6">
    <location>
        <begin position="90"/>
        <end position="111"/>
    </location>
</feature>